<dbReference type="CDD" id="cd07518">
    <property type="entry name" value="HAD_YbiV-Like"/>
    <property type="match status" value="1"/>
</dbReference>
<dbReference type="SFLD" id="SFLDS00003">
    <property type="entry name" value="Haloacid_Dehalogenase"/>
    <property type="match status" value="1"/>
</dbReference>
<dbReference type="SFLD" id="SFLDG01144">
    <property type="entry name" value="C2.B.4:_PGP_Like"/>
    <property type="match status" value="1"/>
</dbReference>
<reference evidence="2" key="1">
    <citation type="submission" date="2016-10" db="EMBL/GenBank/DDBJ databases">
        <authorList>
            <person name="Varghese N."/>
            <person name="Submissions S."/>
        </authorList>
    </citation>
    <scope>NUCLEOTIDE SEQUENCE [LARGE SCALE GENOMIC DNA]</scope>
    <source>
        <strain evidence="2">DSM 15363</strain>
    </source>
</reference>
<dbReference type="SFLD" id="SFLDG01140">
    <property type="entry name" value="C2.B:_Phosphomannomutase_and_P"/>
    <property type="match status" value="1"/>
</dbReference>
<dbReference type="SUPFAM" id="SSF56784">
    <property type="entry name" value="HAD-like"/>
    <property type="match status" value="1"/>
</dbReference>
<dbReference type="EMBL" id="FNCZ01000002">
    <property type="protein sequence ID" value="SDH37759.1"/>
    <property type="molecule type" value="Genomic_DNA"/>
</dbReference>
<dbReference type="NCBIfam" id="TIGR01484">
    <property type="entry name" value="HAD-SF-IIB"/>
    <property type="match status" value="1"/>
</dbReference>
<dbReference type="InterPro" id="IPR036412">
    <property type="entry name" value="HAD-like_sf"/>
</dbReference>
<dbReference type="OrthoDB" id="9814970at2"/>
<dbReference type="InterPro" id="IPR000150">
    <property type="entry name" value="Cof"/>
</dbReference>
<dbReference type="Gene3D" id="3.40.50.1000">
    <property type="entry name" value="HAD superfamily/HAD-like"/>
    <property type="match status" value="1"/>
</dbReference>
<evidence type="ECO:0000313" key="1">
    <source>
        <dbReference type="EMBL" id="SDH37759.1"/>
    </source>
</evidence>
<dbReference type="GO" id="GO:0005829">
    <property type="term" value="C:cytosol"/>
    <property type="evidence" value="ECO:0007669"/>
    <property type="project" value="TreeGrafter"/>
</dbReference>
<dbReference type="AlphaFoldDB" id="A0A1G8BXD5"/>
<dbReference type="GO" id="GO:0016791">
    <property type="term" value="F:phosphatase activity"/>
    <property type="evidence" value="ECO:0007669"/>
    <property type="project" value="UniProtKB-ARBA"/>
</dbReference>
<dbReference type="Proteomes" id="UP000199492">
    <property type="component" value="Unassembled WGS sequence"/>
</dbReference>
<keyword evidence="2" id="KW-1185">Reference proteome</keyword>
<dbReference type="PANTHER" id="PTHR10000">
    <property type="entry name" value="PHOSPHOSERINE PHOSPHATASE"/>
    <property type="match status" value="1"/>
</dbReference>
<gene>
    <name evidence="1" type="ORF">SAMN04489796_102441</name>
</gene>
<dbReference type="InterPro" id="IPR023214">
    <property type="entry name" value="HAD_sf"/>
</dbReference>
<dbReference type="Pfam" id="PF08282">
    <property type="entry name" value="Hydrolase_3"/>
    <property type="match status" value="1"/>
</dbReference>
<proteinExistence type="predicted"/>
<dbReference type="GO" id="GO:0000287">
    <property type="term" value="F:magnesium ion binding"/>
    <property type="evidence" value="ECO:0007669"/>
    <property type="project" value="TreeGrafter"/>
</dbReference>
<dbReference type="RefSeq" id="WP_092467298.1">
    <property type="nucleotide sequence ID" value="NZ_FNCZ01000002.1"/>
</dbReference>
<dbReference type="STRING" id="262004.SAMN04489796_102441"/>
<protein>
    <submittedName>
        <fullName evidence="1">Uncharacterized protein</fullName>
    </submittedName>
</protein>
<dbReference type="NCBIfam" id="TIGR00099">
    <property type="entry name" value="Cof-subfamily"/>
    <property type="match status" value="1"/>
</dbReference>
<dbReference type="PANTHER" id="PTHR10000:SF8">
    <property type="entry name" value="HAD SUPERFAMILY HYDROLASE-LIKE, TYPE 3"/>
    <property type="match status" value="1"/>
</dbReference>
<evidence type="ECO:0000313" key="2">
    <source>
        <dbReference type="Proteomes" id="UP000199492"/>
    </source>
</evidence>
<organism evidence="1 2">
    <name type="scientific">Winogradskyella thalassocola</name>
    <dbReference type="NCBI Taxonomy" id="262004"/>
    <lineage>
        <taxon>Bacteria</taxon>
        <taxon>Pseudomonadati</taxon>
        <taxon>Bacteroidota</taxon>
        <taxon>Flavobacteriia</taxon>
        <taxon>Flavobacteriales</taxon>
        <taxon>Flavobacteriaceae</taxon>
        <taxon>Winogradskyella</taxon>
    </lineage>
</organism>
<dbReference type="InterPro" id="IPR006379">
    <property type="entry name" value="HAD-SF_hydro_IIB"/>
</dbReference>
<sequence length="267" mass="30349">MKDVKMVVTDMDGTLLNSNHNVSSKFFELFKDLKQQNIQFVAASGRPYYSIVKKLQPIKNDIIIVAENGGLVIQNQNILLSNQLDPNRVLELYTLVSTIPNTYPIFCTQHQAFILRASDDLVKTFSEYYSDYTIIDSFEDITDDVIKIALYHTTNSEKHIFPFVKHLKPELNVVVSGNHWVDISEAITNKGNALSFLQMQLNITPSETMVFGDYNNDLEMLTCAKYSYAMANAHPNVKNVANFETESNDNNGVELVLEQLITESRKH</sequence>
<accession>A0A1G8BXD5</accession>
<dbReference type="Gene3D" id="3.30.1240.10">
    <property type="match status" value="1"/>
</dbReference>
<name>A0A1G8BXD5_9FLAO</name>